<comment type="caution">
    <text evidence="24">Lacks conserved residue(s) required for the propagation of feature annotation.</text>
</comment>
<dbReference type="SUPFAM" id="SSF56784">
    <property type="entry name" value="HAD-like"/>
    <property type="match status" value="1"/>
</dbReference>
<evidence type="ECO:0000313" key="30">
    <source>
        <dbReference type="EMBL" id="KAK4024091.1"/>
    </source>
</evidence>
<dbReference type="Pfam" id="PF13246">
    <property type="entry name" value="Cation_ATPase"/>
    <property type="match status" value="1"/>
</dbReference>
<dbReference type="InterPro" id="IPR003100">
    <property type="entry name" value="PAZ_dom"/>
</dbReference>
<comment type="cofactor">
    <cofactor evidence="1">
        <name>Mn(2+)</name>
        <dbReference type="ChEBI" id="CHEBI:29035"/>
    </cofactor>
</comment>
<keyword evidence="10 24" id="KW-0547">Nucleotide-binding</keyword>
<dbReference type="Gene3D" id="3.30.160.380">
    <property type="entry name" value="Dicer dimerisation domain"/>
    <property type="match status" value="1"/>
</dbReference>
<comment type="catalytic activity">
    <reaction evidence="24">
        <text>Ca(2+)(in) + ATP + H2O = Ca(2+)(out) + ADP + phosphate + H(+)</text>
        <dbReference type="Rhea" id="RHEA:18105"/>
        <dbReference type="ChEBI" id="CHEBI:15377"/>
        <dbReference type="ChEBI" id="CHEBI:15378"/>
        <dbReference type="ChEBI" id="CHEBI:29108"/>
        <dbReference type="ChEBI" id="CHEBI:30616"/>
        <dbReference type="ChEBI" id="CHEBI:43474"/>
        <dbReference type="ChEBI" id="CHEBI:456216"/>
        <dbReference type="EC" id="7.2.2.10"/>
    </reaction>
</comment>
<evidence type="ECO:0000256" key="3">
    <source>
        <dbReference type="ARBA" id="ARBA00004127"/>
    </source>
</evidence>
<dbReference type="InterPro" id="IPR005034">
    <property type="entry name" value="Dicer_dimerisation"/>
</dbReference>
<keyword evidence="18 24" id="KW-0406">Ion transport</keyword>
<dbReference type="InterPro" id="IPR027417">
    <property type="entry name" value="P-loop_NTPase"/>
</dbReference>
<dbReference type="Pfam" id="PF02170">
    <property type="entry name" value="PAZ"/>
    <property type="match status" value="1"/>
</dbReference>
<evidence type="ECO:0000259" key="29">
    <source>
        <dbReference type="PROSITE" id="PS51327"/>
    </source>
</evidence>
<feature type="region of interest" description="Disordered" evidence="25">
    <location>
        <begin position="1168"/>
        <end position="1192"/>
    </location>
</feature>
<evidence type="ECO:0000256" key="19">
    <source>
        <dbReference type="ARBA" id="ARBA00023136"/>
    </source>
</evidence>
<evidence type="ECO:0000256" key="5">
    <source>
        <dbReference type="ARBA" id="ARBA00022568"/>
    </source>
</evidence>
<dbReference type="Pfam" id="PF00636">
    <property type="entry name" value="Ribonuclease_3"/>
    <property type="match status" value="2"/>
</dbReference>
<evidence type="ECO:0000259" key="26">
    <source>
        <dbReference type="PROSITE" id="PS50142"/>
    </source>
</evidence>
<feature type="transmembrane region" description="Helical" evidence="24">
    <location>
        <begin position="805"/>
        <end position="827"/>
    </location>
</feature>
<dbReference type="InterPro" id="IPR036412">
    <property type="entry name" value="HAD-like_sf"/>
</dbReference>
<dbReference type="NCBIfam" id="TIGR01494">
    <property type="entry name" value="ATPase_P-type"/>
    <property type="match status" value="2"/>
</dbReference>
<keyword evidence="13 24" id="KW-0106">Calcium</keyword>
<evidence type="ECO:0000256" key="22">
    <source>
        <dbReference type="ARBA" id="ARBA00035116"/>
    </source>
</evidence>
<dbReference type="Pfam" id="PF03368">
    <property type="entry name" value="Dicer_dimer"/>
    <property type="match status" value="1"/>
</dbReference>
<dbReference type="InterPro" id="IPR048513">
    <property type="entry name" value="Dicer_PBD"/>
</dbReference>
<dbReference type="InterPro" id="IPR048512">
    <property type="entry name" value="Dicer_platform"/>
</dbReference>
<evidence type="ECO:0000256" key="18">
    <source>
        <dbReference type="ARBA" id="ARBA00023065"/>
    </source>
</evidence>
<protein>
    <recommendedName>
        <fullName evidence="24">Calcium-transporting ATPase</fullName>
        <ecNumber evidence="24">7.2.2.10</ecNumber>
    </recommendedName>
</protein>
<dbReference type="PROSITE" id="PS51194">
    <property type="entry name" value="HELICASE_CTER"/>
    <property type="match status" value="1"/>
</dbReference>
<keyword evidence="17 24" id="KW-1133">Transmembrane helix</keyword>
<dbReference type="Pfam" id="PF00122">
    <property type="entry name" value="E1-E2_ATPase"/>
    <property type="match status" value="1"/>
</dbReference>
<evidence type="ECO:0000256" key="2">
    <source>
        <dbReference type="ARBA" id="ARBA00001946"/>
    </source>
</evidence>
<feature type="domain" description="RNase III" evidence="26">
    <location>
        <begin position="2280"/>
        <end position="2496"/>
    </location>
</feature>
<reference evidence="30 31" key="1">
    <citation type="journal article" date="2023" name="Nucleic Acids Res.">
        <title>The hologenome of Daphnia magna reveals possible DNA methylation and microbiome-mediated evolution of the host genome.</title>
        <authorList>
            <person name="Chaturvedi A."/>
            <person name="Li X."/>
            <person name="Dhandapani V."/>
            <person name="Marshall H."/>
            <person name="Kissane S."/>
            <person name="Cuenca-Cambronero M."/>
            <person name="Asole G."/>
            <person name="Calvet F."/>
            <person name="Ruiz-Romero M."/>
            <person name="Marangio P."/>
            <person name="Guigo R."/>
            <person name="Rago D."/>
            <person name="Mirbahai L."/>
            <person name="Eastwood N."/>
            <person name="Colbourne J.K."/>
            <person name="Zhou J."/>
            <person name="Mallon E."/>
            <person name="Orsini L."/>
        </authorList>
    </citation>
    <scope>NUCLEOTIDE SEQUENCE [LARGE SCALE GENOMIC DNA]</scope>
    <source>
        <strain evidence="30">LRV0_1</strain>
    </source>
</reference>
<keyword evidence="9" id="KW-0677">Repeat</keyword>
<evidence type="ECO:0000259" key="28">
    <source>
        <dbReference type="PROSITE" id="PS51194"/>
    </source>
</evidence>
<dbReference type="CDD" id="cd00593">
    <property type="entry name" value="RIBOc"/>
    <property type="match status" value="2"/>
</dbReference>
<dbReference type="InterPro" id="IPR001650">
    <property type="entry name" value="Helicase_C-like"/>
</dbReference>
<feature type="transmembrane region" description="Helical" evidence="24">
    <location>
        <begin position="882"/>
        <end position="900"/>
    </location>
</feature>
<dbReference type="SMART" id="SM00535">
    <property type="entry name" value="RIBOc"/>
    <property type="match status" value="2"/>
</dbReference>
<keyword evidence="7" id="KW-0540">Nuclease</keyword>
<dbReference type="InterPro" id="IPR006068">
    <property type="entry name" value="ATPase_P-typ_cation-transptr_C"/>
</dbReference>
<keyword evidence="4 24" id="KW-0813">Transport</keyword>
<dbReference type="PROSITE" id="PS50821">
    <property type="entry name" value="PAZ"/>
    <property type="match status" value="1"/>
</dbReference>
<dbReference type="Pfam" id="PF00271">
    <property type="entry name" value="Helicase_C"/>
    <property type="match status" value="1"/>
</dbReference>
<comment type="subcellular location">
    <subcellularLocation>
        <location evidence="3">Endomembrane system</location>
        <topology evidence="3">Multi-pass membrane protein</topology>
    </subcellularLocation>
    <subcellularLocation>
        <location evidence="24">Membrane</location>
        <topology evidence="24">Multi-pass membrane protein</topology>
    </subcellularLocation>
</comment>
<dbReference type="InterPro" id="IPR059000">
    <property type="entry name" value="ATPase_P-type_domA"/>
</dbReference>
<keyword evidence="12" id="KW-0347">Helicase</keyword>
<feature type="region of interest" description="Disordered" evidence="25">
    <location>
        <begin position="266"/>
        <end position="320"/>
    </location>
</feature>
<dbReference type="PROSITE" id="PS51327">
    <property type="entry name" value="DICER_DSRBF"/>
    <property type="match status" value="1"/>
</dbReference>
<dbReference type="PROSITE" id="PS00517">
    <property type="entry name" value="RNASE_3_1"/>
    <property type="match status" value="1"/>
</dbReference>
<keyword evidence="21" id="KW-0464">Manganese</keyword>
<feature type="domain" description="PAZ" evidence="27">
    <location>
        <begin position="1690"/>
        <end position="1836"/>
    </location>
</feature>
<dbReference type="PROSITE" id="PS50142">
    <property type="entry name" value="RNASE_3_2"/>
    <property type="match status" value="2"/>
</dbReference>
<feature type="domain" description="Helicase C-terminal" evidence="28">
    <location>
        <begin position="1200"/>
        <end position="1356"/>
    </location>
</feature>
<dbReference type="SUPFAM" id="SSF81653">
    <property type="entry name" value="Calcium ATPase, transduction domain A"/>
    <property type="match status" value="1"/>
</dbReference>
<dbReference type="Pfam" id="PF00690">
    <property type="entry name" value="Cation_ATPase_N"/>
    <property type="match status" value="1"/>
</dbReference>
<dbReference type="Gene3D" id="3.40.1110.10">
    <property type="entry name" value="Calcium-transporting ATPase, cytoplasmic domain N"/>
    <property type="match status" value="1"/>
</dbReference>
<evidence type="ECO:0000256" key="6">
    <source>
        <dbReference type="ARBA" id="ARBA00022692"/>
    </source>
</evidence>
<dbReference type="SMART" id="SM00831">
    <property type="entry name" value="Cation_ATPase_N"/>
    <property type="match status" value="1"/>
</dbReference>
<evidence type="ECO:0000256" key="4">
    <source>
        <dbReference type="ARBA" id="ARBA00022448"/>
    </source>
</evidence>
<dbReference type="InterPro" id="IPR023299">
    <property type="entry name" value="ATPase_P-typ_cyto_dom_N"/>
</dbReference>
<dbReference type="NCBIfam" id="TIGR01517">
    <property type="entry name" value="ATPase-IIB_Ca"/>
    <property type="match status" value="1"/>
</dbReference>
<feature type="transmembrane region" description="Helical" evidence="24">
    <location>
        <begin position="920"/>
        <end position="937"/>
    </location>
</feature>
<dbReference type="InterPro" id="IPR036085">
    <property type="entry name" value="PAZ_dom_sf"/>
</dbReference>
<dbReference type="PANTHER" id="PTHR24093">
    <property type="entry name" value="CATION TRANSPORTING ATPASE"/>
    <property type="match status" value="1"/>
</dbReference>
<dbReference type="Proteomes" id="UP001234178">
    <property type="component" value="Unassembled WGS sequence"/>
</dbReference>
<evidence type="ECO:0000256" key="15">
    <source>
        <dbReference type="ARBA" id="ARBA00022842"/>
    </source>
</evidence>
<dbReference type="PANTHER" id="PTHR24093:SF369">
    <property type="entry name" value="CALCIUM-TRANSPORTING ATPASE"/>
    <property type="match status" value="1"/>
</dbReference>
<dbReference type="Gene3D" id="3.40.50.300">
    <property type="entry name" value="P-loop containing nucleotide triphosphate hydrolases"/>
    <property type="match status" value="1"/>
</dbReference>
<dbReference type="SMART" id="SM00358">
    <property type="entry name" value="DSRM"/>
    <property type="match status" value="1"/>
</dbReference>
<feature type="transmembrane region" description="Helical" evidence="24">
    <location>
        <begin position="987"/>
        <end position="1007"/>
    </location>
</feature>
<evidence type="ECO:0000256" key="16">
    <source>
        <dbReference type="ARBA" id="ARBA00022884"/>
    </source>
</evidence>
<comment type="cofactor">
    <cofactor evidence="2">
        <name>Mg(2+)</name>
        <dbReference type="ChEBI" id="CHEBI:18420"/>
    </cofactor>
</comment>
<dbReference type="InterPro" id="IPR004014">
    <property type="entry name" value="ATPase_P-typ_cation-transptr_N"/>
</dbReference>
<evidence type="ECO:0000256" key="10">
    <source>
        <dbReference type="ARBA" id="ARBA00022741"/>
    </source>
</evidence>
<evidence type="ECO:0000256" key="14">
    <source>
        <dbReference type="ARBA" id="ARBA00022840"/>
    </source>
</evidence>
<dbReference type="Gene3D" id="2.70.150.10">
    <property type="entry name" value="Calcium-transporting ATPase, cytoplasmic transduction domain A"/>
    <property type="match status" value="1"/>
</dbReference>
<evidence type="ECO:0000256" key="13">
    <source>
        <dbReference type="ARBA" id="ARBA00022837"/>
    </source>
</evidence>
<evidence type="ECO:0000256" key="17">
    <source>
        <dbReference type="ARBA" id="ARBA00022989"/>
    </source>
</evidence>
<evidence type="ECO:0000256" key="1">
    <source>
        <dbReference type="ARBA" id="ARBA00001936"/>
    </source>
</evidence>
<dbReference type="SUPFAM" id="SSF69065">
    <property type="entry name" value="RNase III domain-like"/>
    <property type="match status" value="2"/>
</dbReference>
<dbReference type="Pfam" id="PF20931">
    <property type="entry name" value="Dicer_platform"/>
    <property type="match status" value="1"/>
</dbReference>
<evidence type="ECO:0000256" key="23">
    <source>
        <dbReference type="PROSITE-ProRule" id="PRU00657"/>
    </source>
</evidence>
<dbReference type="InterPro" id="IPR038248">
    <property type="entry name" value="Dicer_dimer_sf"/>
</dbReference>
<evidence type="ECO:0000256" key="8">
    <source>
        <dbReference type="ARBA" id="ARBA00022723"/>
    </source>
</evidence>
<keyword evidence="19 24" id="KW-0472">Membrane</keyword>
<feature type="region of interest" description="Disordered" evidence="25">
    <location>
        <begin position="50"/>
        <end position="72"/>
    </location>
</feature>
<dbReference type="CDD" id="cd02081">
    <property type="entry name" value="P-type_ATPase_Ca_PMCA-like"/>
    <property type="match status" value="1"/>
</dbReference>
<keyword evidence="20" id="KW-0943">RNA-mediated gene silencing</keyword>
<comment type="similarity">
    <text evidence="22">Belongs to the helicase family. Dicer subfamily.</text>
</comment>
<dbReference type="InterPro" id="IPR014720">
    <property type="entry name" value="dsRBD_dom"/>
</dbReference>
<evidence type="ECO:0000256" key="25">
    <source>
        <dbReference type="SAM" id="MobiDB-lite"/>
    </source>
</evidence>
<evidence type="ECO:0000256" key="21">
    <source>
        <dbReference type="ARBA" id="ARBA00023211"/>
    </source>
</evidence>
<keyword evidence="31" id="KW-1185">Reference proteome</keyword>
<dbReference type="SUPFAM" id="SSF81665">
    <property type="entry name" value="Calcium ATPase, transmembrane domain M"/>
    <property type="match status" value="1"/>
</dbReference>
<dbReference type="InterPro" id="IPR008250">
    <property type="entry name" value="ATPase_P-typ_transduc_dom_A_sf"/>
</dbReference>
<dbReference type="PRINTS" id="PR00119">
    <property type="entry name" value="CATATPASE"/>
</dbReference>
<gene>
    <name evidence="30" type="ORF">OUZ56_009481</name>
</gene>
<accession>A0ABR0AG55</accession>
<dbReference type="SMART" id="SM00949">
    <property type="entry name" value="PAZ"/>
    <property type="match status" value="1"/>
</dbReference>
<feature type="compositionally biased region" description="Polar residues" evidence="25">
    <location>
        <begin position="1925"/>
        <end position="1934"/>
    </location>
</feature>
<comment type="similarity">
    <text evidence="24">Belongs to the cation transport ATPase (P-type) (TC 3.A.3) family.</text>
</comment>
<dbReference type="InterPro" id="IPR044441">
    <property type="entry name" value="DICER_DSRM"/>
</dbReference>
<evidence type="ECO:0000313" key="31">
    <source>
        <dbReference type="Proteomes" id="UP001234178"/>
    </source>
</evidence>
<dbReference type="Pfam" id="PF20930">
    <property type="entry name" value="Dicer_PBD"/>
    <property type="match status" value="1"/>
</dbReference>
<dbReference type="Gene3D" id="1.10.1520.10">
    <property type="entry name" value="Ribonuclease III domain"/>
    <property type="match status" value="2"/>
</dbReference>
<dbReference type="EC" id="7.2.2.10" evidence="24"/>
<keyword evidence="5 24" id="KW-0109">Calcium transport</keyword>
<keyword evidence="15" id="KW-0460">Magnesium</keyword>
<feature type="region of interest" description="Disordered" evidence="25">
    <location>
        <begin position="1917"/>
        <end position="1975"/>
    </location>
</feature>
<evidence type="ECO:0000256" key="11">
    <source>
        <dbReference type="ARBA" id="ARBA00022801"/>
    </source>
</evidence>
<evidence type="ECO:0000256" key="12">
    <source>
        <dbReference type="ARBA" id="ARBA00022806"/>
    </source>
</evidence>
<dbReference type="Gene3D" id="1.20.1110.10">
    <property type="entry name" value="Calcium-transporting ATPase, transmembrane domain"/>
    <property type="match status" value="2"/>
</dbReference>
<dbReference type="SUPFAM" id="SSF81660">
    <property type="entry name" value="Metal cation-transporting ATPase, ATP-binding domain N"/>
    <property type="match status" value="1"/>
</dbReference>
<name>A0ABR0AG55_9CRUS</name>
<dbReference type="SMART" id="SM00490">
    <property type="entry name" value="HELICc"/>
    <property type="match status" value="1"/>
</dbReference>
<dbReference type="Gene3D" id="2.170.260.10">
    <property type="entry name" value="paz domain"/>
    <property type="match status" value="1"/>
</dbReference>
<evidence type="ECO:0000256" key="24">
    <source>
        <dbReference type="RuleBase" id="RU361146"/>
    </source>
</evidence>
<dbReference type="EMBL" id="JAOYFB010000037">
    <property type="protein sequence ID" value="KAK4024091.1"/>
    <property type="molecule type" value="Genomic_DNA"/>
</dbReference>
<dbReference type="CDD" id="cd10843">
    <property type="entry name" value="DSRM_DICER"/>
    <property type="match status" value="1"/>
</dbReference>
<feature type="compositionally biased region" description="Basic and acidic residues" evidence="25">
    <location>
        <begin position="1936"/>
        <end position="1945"/>
    </location>
</feature>
<feature type="compositionally biased region" description="Polar residues" evidence="25">
    <location>
        <begin position="2045"/>
        <end position="2062"/>
    </location>
</feature>
<dbReference type="InterPro" id="IPR001757">
    <property type="entry name" value="P_typ_ATPase"/>
</dbReference>
<dbReference type="InterPro" id="IPR006408">
    <property type="entry name" value="P-type_ATPase_IIB"/>
</dbReference>
<evidence type="ECO:0000256" key="20">
    <source>
        <dbReference type="ARBA" id="ARBA00023158"/>
    </source>
</evidence>
<feature type="transmembrane region" description="Helical" evidence="24">
    <location>
        <begin position="1073"/>
        <end position="1090"/>
    </location>
</feature>
<dbReference type="Pfam" id="PF08282">
    <property type="entry name" value="Hydrolase_3"/>
    <property type="match status" value="1"/>
</dbReference>
<dbReference type="InterPro" id="IPR023298">
    <property type="entry name" value="ATPase_P-typ_TM_dom_sf"/>
</dbReference>
<evidence type="ECO:0000256" key="9">
    <source>
        <dbReference type="ARBA" id="ARBA00022737"/>
    </source>
</evidence>
<comment type="function">
    <text evidence="24">Catalyzes the hydrolysis of ATP coupled with the transport of calcium.</text>
</comment>
<keyword evidence="6 24" id="KW-0812">Transmembrane</keyword>
<keyword evidence="8" id="KW-0479">Metal-binding</keyword>
<dbReference type="PRINTS" id="PR00121">
    <property type="entry name" value="NAKATPASE"/>
</dbReference>
<feature type="transmembrane region" description="Helical" evidence="24">
    <location>
        <begin position="339"/>
        <end position="366"/>
    </location>
</feature>
<dbReference type="Pfam" id="PF00689">
    <property type="entry name" value="Cation_ATPase_C"/>
    <property type="match status" value="1"/>
</dbReference>
<dbReference type="InterPro" id="IPR036389">
    <property type="entry name" value="RNase_III_sf"/>
</dbReference>
<feature type="domain" description="Dicer dsRNA-binding fold" evidence="29">
    <location>
        <begin position="1392"/>
        <end position="1511"/>
    </location>
</feature>
<feature type="region of interest" description="Disordered" evidence="25">
    <location>
        <begin position="2025"/>
        <end position="2076"/>
    </location>
</feature>
<feature type="transmembrane region" description="Helical" evidence="24">
    <location>
        <begin position="378"/>
        <end position="407"/>
    </location>
</feature>
<dbReference type="SUPFAM" id="SSF52540">
    <property type="entry name" value="P-loop containing nucleoside triphosphate hydrolases"/>
    <property type="match status" value="1"/>
</dbReference>
<evidence type="ECO:0000256" key="7">
    <source>
        <dbReference type="ARBA" id="ARBA00022722"/>
    </source>
</evidence>
<dbReference type="Gene3D" id="3.30.160.20">
    <property type="match status" value="1"/>
</dbReference>
<feature type="transmembrane region" description="Helical" evidence="24">
    <location>
        <begin position="957"/>
        <end position="975"/>
    </location>
</feature>
<sequence>MASVDGRPAQYGICLKQLREVMELRGQEAVDQLRHYGGVQQMCKKLYTSPTEGLSGSPKDIEHRRETFGSNTIPPKSPKTFWRLVWEALQDPTLIILEVAAIVSLLLSFVPSTSGGELGQEKSIAILISVIVVVLVTAFNDYTIEHLFHGLQNRIEGEHKFAVLRGGECSQIFVGDIVVGDICQVKYGDLLPADGILIQSNDLKVDESSLTGESDHVKKSELTDPMLLSGTHVMEGSGRMLITAVGINSQARIIFTLLGAAADDQKADAKKRKKGDSKEGNVSSSSHHMEDGGNNMASKQEAMDASVGPTSDAAVEEKRSSHKNKSVLRAKLTKLAIQIGYAGSAVAILTVIILITTFCIKTFIYQHETWKNEYFNNFVKFFIIGITVLVVAVPAGLPLAVTLSLAYSVKKMMLDNNLVRHLAACETMGNATTICSNKTGTLTTNRMTVVACYVGGQHYKSIPDYDSLPPQVANLALQAISINSAYTSCILNGELPNEPIKQAIRDEHPEESFHRVYNFNSSRKSMSTVIAREGGGYRVFTKGASEMVLKRCAFIYGANGKLEEFSHENQEELVRNVIEPMACDGLRTIAVAYRDFVPGEAEINQVHYDNEPNWDDEDSIINNLTCILIVGIEDPIRPEVPEAIRQCQHAGITVRMVTGDNVNTARSIAIKCGIVTPGMDYVIIDGKEFNQRIRDSNGEVQQHLLDQVWPKLRVLARSSPTDKYNLVKGIIDSKISGNREILAVTGDGTNDGPALKKADVGFAMGIAGTDVAKEASDIILTDDNFSSIVKAVMWGRNVYDSIAKFLQFQLTVNIVAVIVAFLGACFIQDSPLKLVQMLWVNLIMDTLASLALAIEMPTTDLLMRKPYGRTKPLVSRTMIKNIIGQGIYQLTVIFTLLFVGEKFLDIDSGRYRTDSEPTQHFTIIFNTFVMMTLFNEINARKIHGQRNVFEGIFTNPIFYCIWIANAGAQVLIVQFGGHAFSTVPLTIAQWAWCIFFGVGTLVWYQVVTTVPTKYYGEQDYLKEIPDPCLEPVDLLEEYIQIIQNFGPWGADRAALVYLIHLEKLKTKAVYERHYLLLCLVFTVLLEIRSLCEEEFQGYSEYERIEKFSHPKVLRLLDILRIYRPPITSKLPGNNDPTEQTDSTVLVHADDLADQVQKLSTETLPTVELPENGPSFVRRPTTQSGHVSRRRRPDFPARHHRIREDAYQLCGMIFTERRTTAKLLYHLLKDASRCDPQLAYLSPLYTVDRVEGMTVKEIESEDRKQEDVMKRFRSRDCNILVATSVLEDGIDIPACHLVIRYDLPQTYRAYVHSKARARAKKSHYILMVEKERMDEFLVNLSHFHATEQILLSKSGYHNSLAEFVNHSEDMLNNIEKPYTPGDASKSYASLQNAISIINRYCAKLPSDCFTRLIPVWKIRTIMREYVDPSVWDKWSELFQKSDAAGKMRLDVAYVCSLQLPINSPLRQTASGLPMPSKVIAKRSAALEACRLLHQLKELDDNFYPTGKENLRLEEEEDYNADLEDEIVPDNLPRPGTTKRRQYYYKQVAEPFIDGIARPNQPCYLYAITMVLSEPIPEEQNTRGRKIYKPETSLQSLGILNSKPLSQICPFPIFTRSGEVEVQIVKIADEVYVTEEQLKQITDFQRYIFRNVLSLEKDPMLLDVFHADCSYLIVPLKRNSLAENAPLNLDFAFIDLISSVRDAKPQLVADEERTGYVFDPRLFADAVVMKWYRDQEHPQCFYVAEIFYELNPQSKFPDNNYPTFEKYYRHKYGIQIQNLKQPLLDVDHTSARLNFLTPRYVNRKGVMLPTSSEHTKKTQRESLQQKQILVPELCSIHPFSASLWRQAVCLPCILYRLNGLLLAEQLRCKVAMEISLGKSQLDPDFRWPALRFDWKCKSSDPILPPVQKAVSAKNVEEINQPKDETEVNNVPKSPSKPQKRENKEAKKSTGASLLDIGVWNPDTIDGNNQNGTGETVDEDYDYSDLQAVALLTNDNGADFDWSKPVVDISGLEGSLPKFGVGTQDYVGSWDEPKSKEFSQYRPKSPSELISNFSDGSYNSDQSMNDSDTDDGSEEEENACKVKEFGPKFVCRGDTAEAIEEPINLKAKKFKSPEEEELEEGQMDDEEPYEQVEDLLSIKNRWNVDLTNSDLERRCEDLLKLHKAVIVDESVVPVDKEIPIISPFHGRVVDHPDNLAEVPGNVKSFSDISGTTTGKSNRRLASESPHMLELTRLLLEQCTSEIHDECDPSSDPSAQLPHIVHPLKKEEPVLAAVEMSVPGLDFPFSFDEQQGLESHPGPSPSVILQAFTMSSANDGINLERLETIGDSFLKYSITTYLYCKYSSIHEGELSHLRSRQVSNLHLYQLGKKKLFGGCMVATKFNPHENWLPPGYVIPDALEEALISSGIPLNYWNVVDLQGMEYMSSEQVKALVQEKSEQIMLRFGGKIPSVEEMVVEGNIYHAQDLPRFVPYNLLTQHSIPDKSIADCVEALIGAYLRACGPRGALLFMSWLGLKVLPVLDEDAYGYWTPPVSPLVDQPLHVHVMLDHMLAGFDSFEEKICYKFNDRSYLLQAFSHASYYLNRLTDCYQRLEFLGDAVLDYLITRYLYENLPRHPPGALTDLRSALVNNTTFAVLAERFEFHRYFKHLSPTLNQILDKFIKAQEENGHSINEEYYMIEAEDVEVPKVLGDVFESVAGAIYLDSHMSLNAVWRVYYNMMKKEIDEFSINVPKSPIRELLELETDRVKFGKAERLPDGRLRVTVDVIGKGTFKGIGRNYRIAKCTAAKYALRTLEKRKMLTKRGEQ</sequence>
<feature type="domain" description="RNase III" evidence="26">
    <location>
        <begin position="2548"/>
        <end position="2699"/>
    </location>
</feature>
<keyword evidence="11" id="KW-0378">Hydrolase</keyword>
<dbReference type="CDD" id="cd15903">
    <property type="entry name" value="Dicer_PBD"/>
    <property type="match status" value="1"/>
</dbReference>
<organism evidence="30 31">
    <name type="scientific">Daphnia magna</name>
    <dbReference type="NCBI Taxonomy" id="35525"/>
    <lineage>
        <taxon>Eukaryota</taxon>
        <taxon>Metazoa</taxon>
        <taxon>Ecdysozoa</taxon>
        <taxon>Arthropoda</taxon>
        <taxon>Crustacea</taxon>
        <taxon>Branchiopoda</taxon>
        <taxon>Diplostraca</taxon>
        <taxon>Cladocera</taxon>
        <taxon>Anomopoda</taxon>
        <taxon>Daphniidae</taxon>
        <taxon>Daphnia</taxon>
    </lineage>
</organism>
<keyword evidence="16 23" id="KW-0694">RNA-binding</keyword>
<evidence type="ECO:0000259" key="27">
    <source>
        <dbReference type="PROSITE" id="PS50821"/>
    </source>
</evidence>
<dbReference type="Pfam" id="PF20932">
    <property type="entry name" value="Dicer_dsRBD"/>
    <property type="match status" value="1"/>
</dbReference>
<keyword evidence="14 24" id="KW-0067">ATP-binding</keyword>
<dbReference type="SUPFAM" id="SSF101690">
    <property type="entry name" value="PAZ domain"/>
    <property type="match status" value="1"/>
</dbReference>
<comment type="caution">
    <text evidence="30">The sequence shown here is derived from an EMBL/GenBank/DDBJ whole genome shotgun (WGS) entry which is preliminary data.</text>
</comment>
<feature type="compositionally biased region" description="Acidic residues" evidence="25">
    <location>
        <begin position="2064"/>
        <end position="2074"/>
    </location>
</feature>
<dbReference type="InterPro" id="IPR000999">
    <property type="entry name" value="RNase_III_dom"/>
</dbReference>
<proteinExistence type="inferred from homology"/>